<evidence type="ECO:0000256" key="1">
    <source>
        <dbReference type="SAM" id="MobiDB-lite"/>
    </source>
</evidence>
<feature type="region of interest" description="Disordered" evidence="1">
    <location>
        <begin position="84"/>
        <end position="103"/>
    </location>
</feature>
<sequence length="179" mass="19974">MVLWSVIFIPQCCHLILIARTMLTLARSIGRRCCPPLRGPLRRIPRRACGPSSCTGEALRYVLLRQPVAARIVACRAALDAKSRPADRQSRRSKDSDDPCAGPAAVRHPKCFRFDICAAGIGARRPGAGALPGRFEKFSRDFPEPATPFIRRVFDAVPKQRQTRNVSSEKHELRGDRFL</sequence>
<organism evidence="2 3">
    <name type="scientific">Burkholderia vietnamiensis (strain G4 / LMG 22486)</name>
    <name type="common">Burkholderia cepacia (strain R1808)</name>
    <dbReference type="NCBI Taxonomy" id="269482"/>
    <lineage>
        <taxon>Bacteria</taxon>
        <taxon>Pseudomonadati</taxon>
        <taxon>Pseudomonadota</taxon>
        <taxon>Betaproteobacteria</taxon>
        <taxon>Burkholderiales</taxon>
        <taxon>Burkholderiaceae</taxon>
        <taxon>Burkholderia</taxon>
        <taxon>Burkholderia cepacia complex</taxon>
    </lineage>
</organism>
<evidence type="ECO:0000313" key="2">
    <source>
        <dbReference type="EMBL" id="ABO59377.1"/>
    </source>
</evidence>
<dbReference type="KEGG" id="bvi:Bcep1808_6480"/>
<dbReference type="Proteomes" id="UP000002287">
    <property type="component" value="Chromosome 3"/>
</dbReference>
<feature type="compositionally biased region" description="Basic and acidic residues" evidence="1">
    <location>
        <begin position="84"/>
        <end position="97"/>
    </location>
</feature>
<dbReference type="AlphaFoldDB" id="A4JSX4"/>
<gene>
    <name evidence="2" type="ordered locus">Bcep1808_6480</name>
</gene>
<protein>
    <submittedName>
        <fullName evidence="2">Uncharacterized protein</fullName>
    </submittedName>
</protein>
<accession>A4JSX4</accession>
<reference evidence="3" key="1">
    <citation type="submission" date="2007-03" db="EMBL/GenBank/DDBJ databases">
        <title>Complete sequence of chromosome 3 of Burkholderia vietnamiensis G4.</title>
        <authorList>
            <consortium name="US DOE Joint Genome Institute"/>
            <person name="Copeland A."/>
            <person name="Lucas S."/>
            <person name="Lapidus A."/>
            <person name="Barry K."/>
            <person name="Detter J.C."/>
            <person name="Glavina del Rio T."/>
            <person name="Hammon N."/>
            <person name="Israni S."/>
            <person name="Dalin E."/>
            <person name="Tice H."/>
            <person name="Pitluck S."/>
            <person name="Chain P."/>
            <person name="Malfatti S."/>
            <person name="Shin M."/>
            <person name="Vergez L."/>
            <person name="Schmutz J."/>
            <person name="Larimer F."/>
            <person name="Land M."/>
            <person name="Hauser L."/>
            <person name="Kyrpides N."/>
            <person name="Tiedje J."/>
            <person name="Richardson P."/>
        </authorList>
    </citation>
    <scope>NUCLEOTIDE SEQUENCE [LARGE SCALE GENOMIC DNA]</scope>
    <source>
        <strain evidence="3">G4 / LMG 22486</strain>
    </source>
</reference>
<evidence type="ECO:0000313" key="3">
    <source>
        <dbReference type="Proteomes" id="UP000002287"/>
    </source>
</evidence>
<name>A4JSX4_BURVG</name>
<dbReference type="HOGENOM" id="CLU_1500808_0_0_4"/>
<dbReference type="EMBL" id="CP000616">
    <property type="protein sequence ID" value="ABO59377.1"/>
    <property type="molecule type" value="Genomic_DNA"/>
</dbReference>
<proteinExistence type="predicted"/>